<keyword evidence="3" id="KW-1185">Reference proteome</keyword>
<evidence type="ECO:0000313" key="3">
    <source>
        <dbReference type="Proteomes" id="UP000294506"/>
    </source>
</evidence>
<dbReference type="Proteomes" id="UP000294506">
    <property type="component" value="Unassembled WGS sequence"/>
</dbReference>
<protein>
    <submittedName>
        <fullName evidence="2">Uncharacterized protein</fullName>
    </submittedName>
</protein>
<sequence length="33" mass="3713">MLLAKLEPNQRPEYGPFHVRDDAATEDRGLGES</sequence>
<feature type="compositionally biased region" description="Basic and acidic residues" evidence="1">
    <location>
        <begin position="18"/>
        <end position="33"/>
    </location>
</feature>
<proteinExistence type="predicted"/>
<comment type="caution">
    <text evidence="2">The sequence shown here is derived from an EMBL/GenBank/DDBJ whole genome shotgun (WGS) entry which is preliminary data.</text>
</comment>
<dbReference type="AlphaFoldDB" id="A0A4R7G0I6"/>
<name>A0A4R7G0I6_9MICC</name>
<gene>
    <name evidence="2" type="ORF">EV640_10777</name>
</gene>
<organism evidence="2 3">
    <name type="scientific">Nesterenkonia aurantiaca</name>
    <dbReference type="NCBI Taxonomy" id="1436010"/>
    <lineage>
        <taxon>Bacteria</taxon>
        <taxon>Bacillati</taxon>
        <taxon>Actinomycetota</taxon>
        <taxon>Actinomycetes</taxon>
        <taxon>Micrococcales</taxon>
        <taxon>Micrococcaceae</taxon>
        <taxon>Nesterenkonia</taxon>
    </lineage>
</organism>
<feature type="region of interest" description="Disordered" evidence="1">
    <location>
        <begin position="1"/>
        <end position="33"/>
    </location>
</feature>
<accession>A0A4R7G0I6</accession>
<evidence type="ECO:0000256" key="1">
    <source>
        <dbReference type="SAM" id="MobiDB-lite"/>
    </source>
</evidence>
<evidence type="ECO:0000313" key="2">
    <source>
        <dbReference type="EMBL" id="TDS84681.1"/>
    </source>
</evidence>
<reference evidence="2 3" key="1">
    <citation type="submission" date="2019-03" db="EMBL/GenBank/DDBJ databases">
        <title>Genomic Encyclopedia of Type Strains, Phase III (KMG-III): the genomes of soil and plant-associated and newly described type strains.</title>
        <authorList>
            <person name="Whitman W."/>
        </authorList>
    </citation>
    <scope>NUCLEOTIDE SEQUENCE [LARGE SCALE GENOMIC DNA]</scope>
    <source>
        <strain evidence="2 3">DSM 27373</strain>
    </source>
</reference>
<dbReference type="EMBL" id="SOAN01000007">
    <property type="protein sequence ID" value="TDS84681.1"/>
    <property type="molecule type" value="Genomic_DNA"/>
</dbReference>